<reference evidence="1" key="1">
    <citation type="submission" date="2016-02" db="EMBL/GenBank/DDBJ databases">
        <title>WGS assembly of Manihot esculenta.</title>
        <authorList>
            <person name="Bredeson J.V."/>
            <person name="Prochnik S.E."/>
            <person name="Lyons J.B."/>
            <person name="Schmutz J."/>
            <person name="Grimwood J."/>
            <person name="Vrebalov J."/>
            <person name="Bart R.S."/>
            <person name="Amuge T."/>
            <person name="Ferguson M.E."/>
            <person name="Green R."/>
            <person name="Putnam N."/>
            <person name="Stites J."/>
            <person name="Rounsley S."/>
            <person name="Rokhsar D.S."/>
        </authorList>
    </citation>
    <scope>NUCLEOTIDE SEQUENCE [LARGE SCALE GENOMIC DNA]</scope>
    <source>
        <tissue evidence="1">Leaf</tissue>
    </source>
</reference>
<accession>A0A2C9WPK3</accession>
<evidence type="ECO:0000313" key="1">
    <source>
        <dbReference type="EMBL" id="OAY62441.1"/>
    </source>
</evidence>
<dbReference type="AlphaFoldDB" id="A0A2C9WPK3"/>
<protein>
    <submittedName>
        <fullName evidence="1">Uncharacterized protein</fullName>
    </submittedName>
</protein>
<proteinExistence type="predicted"/>
<name>A0A2C9WPK3_MANES</name>
<organism evidence="1">
    <name type="scientific">Manihot esculenta</name>
    <name type="common">Cassava</name>
    <name type="synonym">Jatropha manihot</name>
    <dbReference type="NCBI Taxonomy" id="3983"/>
    <lineage>
        <taxon>Eukaryota</taxon>
        <taxon>Viridiplantae</taxon>
        <taxon>Streptophyta</taxon>
        <taxon>Embryophyta</taxon>
        <taxon>Tracheophyta</taxon>
        <taxon>Spermatophyta</taxon>
        <taxon>Magnoliopsida</taxon>
        <taxon>eudicotyledons</taxon>
        <taxon>Gunneridae</taxon>
        <taxon>Pentapetalae</taxon>
        <taxon>rosids</taxon>
        <taxon>fabids</taxon>
        <taxon>Malpighiales</taxon>
        <taxon>Euphorbiaceae</taxon>
        <taxon>Crotonoideae</taxon>
        <taxon>Manihoteae</taxon>
        <taxon>Manihot</taxon>
    </lineage>
</organism>
<gene>
    <name evidence="1" type="ORF">MANES_01G268400</name>
</gene>
<sequence>MLINSSIAARTGTCQSQIKGIIQRLTTTRIASAHRACDAGETASAFANISLPFS</sequence>
<dbReference type="EMBL" id="CM004387">
    <property type="protein sequence ID" value="OAY62441.1"/>
    <property type="molecule type" value="Genomic_DNA"/>
</dbReference>